<evidence type="ECO:0000256" key="1">
    <source>
        <dbReference type="SAM" id="MobiDB-lite"/>
    </source>
</evidence>
<dbReference type="GO" id="GO:0003887">
    <property type="term" value="F:DNA-directed DNA polymerase activity"/>
    <property type="evidence" value="ECO:0007669"/>
    <property type="project" value="TreeGrafter"/>
</dbReference>
<feature type="compositionally biased region" description="Low complexity" evidence="1">
    <location>
        <begin position="1"/>
        <end position="17"/>
    </location>
</feature>
<evidence type="ECO:0000313" key="2">
    <source>
        <dbReference type="Proteomes" id="UP000504637"/>
    </source>
</evidence>
<reference evidence="3" key="1">
    <citation type="submission" date="2020-01" db="EMBL/GenBank/DDBJ databases">
        <authorList>
            <consortium name="DOE Joint Genome Institute"/>
            <person name="Haridas S."/>
            <person name="Albert R."/>
            <person name="Binder M."/>
            <person name="Bloem J."/>
            <person name="Labutti K."/>
            <person name="Salamov A."/>
            <person name="Andreopoulos B."/>
            <person name="Baker S.E."/>
            <person name="Barry K."/>
            <person name="Bills G."/>
            <person name="Bluhm B.H."/>
            <person name="Cannon C."/>
            <person name="Castanera R."/>
            <person name="Culley D.E."/>
            <person name="Daum C."/>
            <person name="Ezra D."/>
            <person name="Gonzalez J.B."/>
            <person name="Henrissat B."/>
            <person name="Kuo A."/>
            <person name="Liang C."/>
            <person name="Lipzen A."/>
            <person name="Lutzoni F."/>
            <person name="Magnuson J."/>
            <person name="Mondo S."/>
            <person name="Nolan M."/>
            <person name="Ohm R."/>
            <person name="Pangilinan J."/>
            <person name="Park H.-J."/>
            <person name="Ramirez L."/>
            <person name="Alfaro M."/>
            <person name="Sun H."/>
            <person name="Tritt A."/>
            <person name="Yoshinaga Y."/>
            <person name="Zwiers L.-H."/>
            <person name="Turgeon B.G."/>
            <person name="Goodwin S.B."/>
            <person name="Spatafora J.W."/>
            <person name="Crous P.W."/>
            <person name="Grigoriev I.V."/>
        </authorList>
    </citation>
    <scope>NUCLEOTIDE SEQUENCE</scope>
    <source>
        <strain evidence="3">CBS 342.82</strain>
    </source>
</reference>
<feature type="compositionally biased region" description="Polar residues" evidence="1">
    <location>
        <begin position="81"/>
        <end position="120"/>
    </location>
</feature>
<dbReference type="InterPro" id="IPR007218">
    <property type="entry name" value="DNA_pol_delta_4"/>
</dbReference>
<organism evidence="3">
    <name type="scientific">Dissoconium aciculare CBS 342.82</name>
    <dbReference type="NCBI Taxonomy" id="1314786"/>
    <lineage>
        <taxon>Eukaryota</taxon>
        <taxon>Fungi</taxon>
        <taxon>Dikarya</taxon>
        <taxon>Ascomycota</taxon>
        <taxon>Pezizomycotina</taxon>
        <taxon>Dothideomycetes</taxon>
        <taxon>Dothideomycetidae</taxon>
        <taxon>Mycosphaerellales</taxon>
        <taxon>Dissoconiaceae</taxon>
        <taxon>Dissoconium</taxon>
    </lineage>
</organism>
<dbReference type="Pfam" id="PF04081">
    <property type="entry name" value="DNA_pol_delta_4"/>
    <property type="match status" value="1"/>
</dbReference>
<sequence length="253" mass="27430">MPATRRTARKATAPPTTLQSKLSFHGTPNRVTKNSSTRQSKETKAALKKDPALLDALLANESAETAEIQPESADEEITPDLPSTTAQKATDEQAVSTASTLPSRPHPSGTTEDAESSTVESVLGGRAAANDPIGATNGQTGWLGDEESRARKVSESQIKKYWRAKEAQRLAPRVHQEGLEVREKVLREWDMSGEFGPCIGIARLKRWKRANALGLDPPIEVLAVLLKEMDEGGAAKSQRAHVDELLSSRFVET</sequence>
<protein>
    <recommendedName>
        <fullName evidence="4">DNA polymerase delta subunit 4</fullName>
    </recommendedName>
</protein>
<feature type="compositionally biased region" description="Polar residues" evidence="1">
    <location>
        <begin position="29"/>
        <end position="38"/>
    </location>
</feature>
<dbReference type="PANTHER" id="PTHR14303">
    <property type="entry name" value="DNA POLYMERASE DELTA SUBUNIT 4"/>
    <property type="match status" value="1"/>
</dbReference>
<dbReference type="GO" id="GO:0006261">
    <property type="term" value="P:DNA-templated DNA replication"/>
    <property type="evidence" value="ECO:0007669"/>
    <property type="project" value="TreeGrafter"/>
</dbReference>
<reference evidence="3" key="3">
    <citation type="submission" date="2025-08" db="UniProtKB">
        <authorList>
            <consortium name="RefSeq"/>
        </authorList>
    </citation>
    <scope>IDENTIFICATION</scope>
    <source>
        <strain evidence="3">CBS 342.82</strain>
    </source>
</reference>
<dbReference type="Proteomes" id="UP000504637">
    <property type="component" value="Unplaced"/>
</dbReference>
<evidence type="ECO:0000313" key="3">
    <source>
        <dbReference type="RefSeq" id="XP_033458453.1"/>
    </source>
</evidence>
<dbReference type="RefSeq" id="XP_033458453.1">
    <property type="nucleotide sequence ID" value="XM_033605111.1"/>
</dbReference>
<name>A0A6J3M3B5_9PEZI</name>
<feature type="compositionally biased region" description="Basic and acidic residues" evidence="1">
    <location>
        <begin position="39"/>
        <end position="52"/>
    </location>
</feature>
<dbReference type="GO" id="GO:0043625">
    <property type="term" value="C:delta DNA polymerase complex"/>
    <property type="evidence" value="ECO:0007669"/>
    <property type="project" value="TreeGrafter"/>
</dbReference>
<feature type="region of interest" description="Disordered" evidence="1">
    <location>
        <begin position="1"/>
        <end position="149"/>
    </location>
</feature>
<proteinExistence type="predicted"/>
<gene>
    <name evidence="3" type="ORF">K489DRAFT_381405</name>
</gene>
<dbReference type="GO" id="GO:0000731">
    <property type="term" value="P:DNA synthesis involved in DNA repair"/>
    <property type="evidence" value="ECO:0007669"/>
    <property type="project" value="InterPro"/>
</dbReference>
<dbReference type="OrthoDB" id="337486at2759"/>
<reference evidence="3" key="2">
    <citation type="submission" date="2020-04" db="EMBL/GenBank/DDBJ databases">
        <authorList>
            <consortium name="NCBI Genome Project"/>
        </authorList>
    </citation>
    <scope>NUCLEOTIDE SEQUENCE</scope>
    <source>
        <strain evidence="3">CBS 342.82</strain>
    </source>
</reference>
<accession>A0A6J3M3B5</accession>
<dbReference type="AlphaFoldDB" id="A0A6J3M3B5"/>
<dbReference type="PANTHER" id="PTHR14303:SF0">
    <property type="entry name" value="DNA POLYMERASE DELTA SUBUNIT 4"/>
    <property type="match status" value="1"/>
</dbReference>
<keyword evidence="2" id="KW-1185">Reference proteome</keyword>
<evidence type="ECO:0008006" key="4">
    <source>
        <dbReference type="Google" id="ProtNLM"/>
    </source>
</evidence>
<dbReference type="GeneID" id="54362911"/>